<dbReference type="InterPro" id="IPR026960">
    <property type="entry name" value="RVT-Znf"/>
</dbReference>
<organism evidence="2">
    <name type="scientific">Quercus suber</name>
    <name type="common">Cork oak</name>
    <dbReference type="NCBI Taxonomy" id="58331"/>
    <lineage>
        <taxon>Eukaryota</taxon>
        <taxon>Viridiplantae</taxon>
        <taxon>Streptophyta</taxon>
        <taxon>Embryophyta</taxon>
        <taxon>Tracheophyta</taxon>
        <taxon>Spermatophyta</taxon>
        <taxon>Magnoliopsida</taxon>
        <taxon>eudicotyledons</taxon>
        <taxon>Gunneridae</taxon>
        <taxon>Pentapetalae</taxon>
        <taxon>rosids</taxon>
        <taxon>fabids</taxon>
        <taxon>Fagales</taxon>
        <taxon>Fagaceae</taxon>
        <taxon>Quercus</taxon>
    </lineage>
</organism>
<accession>A0AAW0M0V4</accession>
<dbReference type="AlphaFoldDB" id="A0AAW0M0V4"/>
<reference evidence="2" key="2">
    <citation type="journal article" date="2018" name="Sci. Data">
        <title>The draft genome sequence of cork oak.</title>
        <authorList>
            <person name="Ramos A.M."/>
            <person name="Usie A."/>
            <person name="Barbosa P."/>
            <person name="Barros P.M."/>
            <person name="Capote T."/>
            <person name="Chaves I."/>
            <person name="Simoes F."/>
            <person name="Abreu I."/>
            <person name="Carrasquinho I."/>
            <person name="Faro C."/>
            <person name="Guimaraes J.B."/>
            <person name="Mendonca D."/>
            <person name="Nobrega F."/>
            <person name="Rodrigues L."/>
            <person name="Saibo N.J.M."/>
            <person name="Varela M.C."/>
            <person name="Egas C."/>
            <person name="Matos J."/>
            <person name="Miguel C.M."/>
            <person name="Oliveira M.M."/>
            <person name="Ricardo C.P."/>
            <person name="Goncalves S."/>
        </authorList>
    </citation>
    <scope>NUCLEOTIDE SEQUENCE [LARGE SCALE GENOMIC DNA]</scope>
    <source>
        <strain evidence="2">HL8</strain>
    </source>
</reference>
<gene>
    <name evidence="2" type="ORF">CFP56_017053</name>
</gene>
<proteinExistence type="predicted"/>
<feature type="non-terminal residue" evidence="2">
    <location>
        <position position="1"/>
    </location>
</feature>
<evidence type="ECO:0000313" key="2">
    <source>
        <dbReference type="EMBL" id="KAK7857552.1"/>
    </source>
</evidence>
<feature type="domain" description="Reverse transcriptase zinc-binding" evidence="1">
    <location>
        <begin position="16"/>
        <end position="105"/>
    </location>
</feature>
<reference evidence="2" key="1">
    <citation type="submission" date="2017-12" db="EMBL/GenBank/DDBJ databases">
        <authorList>
            <person name="Barbosa P."/>
            <person name="Usie A."/>
            <person name="Ramos A.M."/>
        </authorList>
    </citation>
    <scope>NUCLEOTIDE SEQUENCE</scope>
    <source>
        <strain evidence="2">HL8</strain>
        <tissue evidence="2">Leaves</tissue>
    </source>
</reference>
<sequence>YAPDIPIWPFVQSGEFTVKSGYFFLKTEARTAPSGSQSNAEKLKPLWRKIWKLPLPCKVRNFLWRACRNEIPTMKSVLSVCSLCSQHDEDVLHFLWSCPSLTQVWNEDLQWSFKNHMTFQDFPQLVLHIFSSGCSVELFAMQAWTIWFRKNKVRTAPPGFPLNLISQKAYDALMEYRLAQSRKAQTSLSARPDAK</sequence>
<protein>
    <submittedName>
        <fullName evidence="2">Ribonuclease h protein</fullName>
    </submittedName>
</protein>
<reference evidence="2" key="3">
    <citation type="submission" date="2023-07" db="EMBL/GenBank/DDBJ databases">
        <title>An improved reference 1 genome and first organelle genomes of Quercus suber.</title>
        <authorList>
            <consortium name="Genosuber Consortium"/>
            <person name="Usie A."/>
            <person name="Serra O."/>
            <person name="Barros P."/>
        </authorList>
    </citation>
    <scope>NUCLEOTIDE SEQUENCE</scope>
    <source>
        <strain evidence="2">HL8</strain>
        <tissue evidence="2">Leaves</tissue>
    </source>
</reference>
<dbReference type="Pfam" id="PF13966">
    <property type="entry name" value="zf-RVT"/>
    <property type="match status" value="1"/>
</dbReference>
<evidence type="ECO:0000259" key="1">
    <source>
        <dbReference type="Pfam" id="PF13966"/>
    </source>
</evidence>
<comment type="caution">
    <text evidence="2">The sequence shown here is derived from an EMBL/GenBank/DDBJ whole genome shotgun (WGS) entry which is preliminary data.</text>
</comment>
<dbReference type="EMBL" id="PKMF04000026">
    <property type="protein sequence ID" value="KAK7857552.1"/>
    <property type="molecule type" value="Genomic_DNA"/>
</dbReference>
<name>A0AAW0M0V4_QUESU</name>